<dbReference type="Proteomes" id="UP001138757">
    <property type="component" value="Unassembled WGS sequence"/>
</dbReference>
<keyword evidence="3" id="KW-1185">Reference proteome</keyword>
<name>A0A9X1DCK6_9SPHN</name>
<gene>
    <name evidence="2" type="ORF">KK488_10940</name>
</gene>
<reference evidence="2" key="1">
    <citation type="submission" date="2021-05" db="EMBL/GenBank/DDBJ databases">
        <title>Genome of Sphingobium sp. strain.</title>
        <authorList>
            <person name="Fan R."/>
        </authorList>
    </citation>
    <scope>NUCLEOTIDE SEQUENCE</scope>
    <source>
        <strain evidence="2">H33</strain>
    </source>
</reference>
<feature type="domain" description="Bacteriophage T5 Orf172 DNA-binding" evidence="1">
    <location>
        <begin position="207"/>
        <end position="301"/>
    </location>
</feature>
<dbReference type="EMBL" id="JAHGAW010000006">
    <property type="protein sequence ID" value="MBT2187462.1"/>
    <property type="molecule type" value="Genomic_DNA"/>
</dbReference>
<dbReference type="AlphaFoldDB" id="A0A9X1DCK6"/>
<sequence length="321" mass="34914">MDVHGWLGADAASAPAVDALDDDALLAELGMDEPAFTDITQLRNVRSNVERQAAEDIATAKRCEDFATFKPLFDQVQADLEAGVRTTIPFVKDAGFSKAAILAGEFFIVSGQIAYVAEVGDPMKAPNGEADARLRVIYSNGTESDLLLRSLQRALYKDEGGRRISEPTAGPLFEAVATDPKMDEPEHLPTGLLYVLRSRSTHPNIAANRDLIHKIGITGGTVEARIAGAANDPTYLLADVEVAATYKLFDVNRPKLERLIHSVLSAVRFDTAIPDRFGTPVRPREWFMVPLPIIDEIVERIGDGSIVGMRYDPTTASLTHS</sequence>
<comment type="caution">
    <text evidence="2">The sequence shown here is derived from an EMBL/GenBank/DDBJ whole genome shotgun (WGS) entry which is preliminary data.</text>
</comment>
<proteinExistence type="predicted"/>
<evidence type="ECO:0000313" key="3">
    <source>
        <dbReference type="Proteomes" id="UP001138757"/>
    </source>
</evidence>
<dbReference type="Pfam" id="PF10544">
    <property type="entry name" value="T5orf172"/>
    <property type="match status" value="1"/>
</dbReference>
<dbReference type="SMART" id="SM00974">
    <property type="entry name" value="T5orf172"/>
    <property type="match status" value="1"/>
</dbReference>
<evidence type="ECO:0000313" key="2">
    <source>
        <dbReference type="EMBL" id="MBT2187462.1"/>
    </source>
</evidence>
<protein>
    <submittedName>
        <fullName evidence="2">GIY-YIG nuclease family protein</fullName>
    </submittedName>
</protein>
<dbReference type="InterPro" id="IPR018306">
    <property type="entry name" value="Phage_T5_Orf172_DNA-bd"/>
</dbReference>
<organism evidence="2 3">
    <name type="scientific">Sphingobium nicotianae</name>
    <dbReference type="NCBI Taxonomy" id="2782607"/>
    <lineage>
        <taxon>Bacteria</taxon>
        <taxon>Pseudomonadati</taxon>
        <taxon>Pseudomonadota</taxon>
        <taxon>Alphaproteobacteria</taxon>
        <taxon>Sphingomonadales</taxon>
        <taxon>Sphingomonadaceae</taxon>
        <taxon>Sphingobium</taxon>
    </lineage>
</organism>
<accession>A0A9X1DCK6</accession>
<evidence type="ECO:0000259" key="1">
    <source>
        <dbReference type="SMART" id="SM00974"/>
    </source>
</evidence>